<keyword evidence="6" id="KW-1185">Reference proteome</keyword>
<organism evidence="5 6">
    <name type="scientific">Ditylenchus destructor</name>
    <dbReference type="NCBI Taxonomy" id="166010"/>
    <lineage>
        <taxon>Eukaryota</taxon>
        <taxon>Metazoa</taxon>
        <taxon>Ecdysozoa</taxon>
        <taxon>Nematoda</taxon>
        <taxon>Chromadorea</taxon>
        <taxon>Rhabditida</taxon>
        <taxon>Tylenchina</taxon>
        <taxon>Tylenchomorpha</taxon>
        <taxon>Sphaerularioidea</taxon>
        <taxon>Anguinidae</taxon>
        <taxon>Anguininae</taxon>
        <taxon>Ditylenchus</taxon>
    </lineage>
</organism>
<sequence>MQPTRNELLALVDMQPWWGNSINAKEGFIEALSKFSKKKKFSPNFPFMTCFYRDSMEKTFSIPIAAVAVHPTRNDVIAIGFLDGLIRYCTFDVVKKKLQLIWSSRLKRAIRGLEFSEDGHFLYVISANRALCVYEMETGKRLRCIRKSHDNKPNKVCLLPTSEVVTGSEDGEVRFWDFRQQNALVGSCKEQEDIVNAFEIYKNSLLVANGDCTLAAYDFRQKKLKVKSELMHSELLSLALNERHTYVGTSDGHIEIFNNGEYGNILERMATPFAMGVDSLIVLRPQLLLAGSAMDDETKFFHLTPNKQLHSLEQFGGADMLTKTKDSKYLITASCDSASLRWQPWHLLHLFAALFALRKRKKYTPVRNASSLIAPFAAIEARDIPNALKHFTRNNANEK</sequence>
<keyword evidence="2" id="KW-0677">Repeat</keyword>
<dbReference type="EMBL" id="JAKKPZ010000015">
    <property type="protein sequence ID" value="KAI1713421.1"/>
    <property type="molecule type" value="Genomic_DNA"/>
</dbReference>
<dbReference type="AlphaFoldDB" id="A0AAD4N1J9"/>
<dbReference type="Proteomes" id="UP001201812">
    <property type="component" value="Unassembled WGS sequence"/>
</dbReference>
<dbReference type="SUPFAM" id="SSF50978">
    <property type="entry name" value="WD40 repeat-like"/>
    <property type="match status" value="1"/>
</dbReference>
<comment type="caution">
    <text evidence="5">The sequence shown here is derived from an EMBL/GenBank/DDBJ whole genome shotgun (WGS) entry which is preliminary data.</text>
</comment>
<dbReference type="PANTHER" id="PTHR44156">
    <property type="entry name" value="SUPERNUMERARY LIMBS, ISOFORM B-RELATED"/>
    <property type="match status" value="1"/>
</dbReference>
<feature type="domain" description="Anaphase-promoting complex subunit 4-like WD40" evidence="4">
    <location>
        <begin position="74"/>
        <end position="150"/>
    </location>
</feature>
<gene>
    <name evidence="5" type="ORF">DdX_08933</name>
</gene>
<evidence type="ECO:0000256" key="3">
    <source>
        <dbReference type="PROSITE-ProRule" id="PRU00221"/>
    </source>
</evidence>
<dbReference type="Pfam" id="PF12894">
    <property type="entry name" value="ANAPC4_WD40"/>
    <property type="match status" value="1"/>
</dbReference>
<dbReference type="InterPro" id="IPR024977">
    <property type="entry name" value="Apc4-like_WD40_dom"/>
</dbReference>
<dbReference type="SMART" id="SM00320">
    <property type="entry name" value="WD40"/>
    <property type="match status" value="5"/>
</dbReference>
<dbReference type="Gene3D" id="2.130.10.10">
    <property type="entry name" value="YVTN repeat-like/Quinoprotein amine dehydrogenase"/>
    <property type="match status" value="1"/>
</dbReference>
<protein>
    <submittedName>
        <fullName evidence="5">WD repeat-containing protein 55</fullName>
    </submittedName>
</protein>
<keyword evidence="1 3" id="KW-0853">WD repeat</keyword>
<reference evidence="5" key="1">
    <citation type="submission" date="2022-01" db="EMBL/GenBank/DDBJ databases">
        <title>Genome Sequence Resource for Two Populations of Ditylenchus destructor, the Migratory Endoparasitic Phytonematode.</title>
        <authorList>
            <person name="Zhang H."/>
            <person name="Lin R."/>
            <person name="Xie B."/>
        </authorList>
    </citation>
    <scope>NUCLEOTIDE SEQUENCE</scope>
    <source>
        <strain evidence="5">BazhouSP</strain>
    </source>
</reference>
<dbReference type="InterPro" id="IPR036322">
    <property type="entry name" value="WD40_repeat_dom_sf"/>
</dbReference>
<evidence type="ECO:0000313" key="5">
    <source>
        <dbReference type="EMBL" id="KAI1713421.1"/>
    </source>
</evidence>
<evidence type="ECO:0000313" key="6">
    <source>
        <dbReference type="Proteomes" id="UP001201812"/>
    </source>
</evidence>
<proteinExistence type="predicted"/>
<evidence type="ECO:0000259" key="4">
    <source>
        <dbReference type="Pfam" id="PF12894"/>
    </source>
</evidence>
<dbReference type="InterPro" id="IPR015943">
    <property type="entry name" value="WD40/YVTN_repeat-like_dom_sf"/>
</dbReference>
<dbReference type="PROSITE" id="PS00678">
    <property type="entry name" value="WD_REPEATS_1"/>
    <property type="match status" value="1"/>
</dbReference>
<dbReference type="InterPro" id="IPR053299">
    <property type="entry name" value="ASTRA_WD_repeat"/>
</dbReference>
<evidence type="ECO:0000256" key="2">
    <source>
        <dbReference type="ARBA" id="ARBA00022737"/>
    </source>
</evidence>
<name>A0AAD4N1J9_9BILA</name>
<accession>A0AAD4N1J9</accession>
<dbReference type="InterPro" id="IPR019775">
    <property type="entry name" value="WD40_repeat_CS"/>
</dbReference>
<dbReference type="PROSITE" id="PS50082">
    <property type="entry name" value="WD_REPEATS_2"/>
    <property type="match status" value="1"/>
</dbReference>
<dbReference type="InterPro" id="IPR001680">
    <property type="entry name" value="WD40_rpt"/>
</dbReference>
<feature type="repeat" description="WD" evidence="3">
    <location>
        <begin position="146"/>
        <end position="186"/>
    </location>
</feature>
<evidence type="ECO:0000256" key="1">
    <source>
        <dbReference type="ARBA" id="ARBA00022574"/>
    </source>
</evidence>